<evidence type="ECO:0000313" key="2">
    <source>
        <dbReference type="EMBL" id="KYQ71401.1"/>
    </source>
</evidence>
<sequence>MTISSADTVPLDLQIAYAHVEEQRIISLNRFIFLSVISFGLYPIWWIFEAWRFFMQKDKLDIMPAARAIFAVFFIYSLFNRIQNYAEAYGYRAKFSSALMCIGYIGGSMLAQLPDPYWLISVAAFVFLIPAFQALNDAKQNTQGLKIVQIHKFSTPQWILVIFGSIFWLLILVALFILKTPQ</sequence>
<dbReference type="OrthoDB" id="8750132at2"/>
<comment type="caution">
    <text evidence="2">The sequence shown here is derived from an EMBL/GenBank/DDBJ whole genome shotgun (WGS) entry which is preliminary data.</text>
</comment>
<feature type="transmembrane region" description="Helical" evidence="1">
    <location>
        <begin position="157"/>
        <end position="178"/>
    </location>
</feature>
<feature type="transmembrane region" description="Helical" evidence="1">
    <location>
        <begin position="91"/>
        <end position="111"/>
    </location>
</feature>
<reference evidence="2 3" key="1">
    <citation type="submission" date="2016-03" db="EMBL/GenBank/DDBJ databases">
        <title>Acinetobacter genomospecies 28 strain ANC 4149.</title>
        <authorList>
            <person name="Radolfova-Krizova L."/>
            <person name="Nemec A."/>
        </authorList>
    </citation>
    <scope>NUCLEOTIDE SEQUENCE [LARGE SCALE GENOMIC DNA]</scope>
    <source>
        <strain evidence="2 3">ANC 4149</strain>
    </source>
</reference>
<name>A0A151Y015_9GAMM</name>
<evidence type="ECO:0008006" key="4">
    <source>
        <dbReference type="Google" id="ProtNLM"/>
    </source>
</evidence>
<keyword evidence="3" id="KW-1185">Reference proteome</keyword>
<keyword evidence="1" id="KW-0812">Transmembrane</keyword>
<proteinExistence type="predicted"/>
<dbReference type="Proteomes" id="UP000076276">
    <property type="component" value="Unassembled WGS sequence"/>
</dbReference>
<keyword evidence="1" id="KW-1133">Transmembrane helix</keyword>
<feature type="transmembrane region" description="Helical" evidence="1">
    <location>
        <begin position="31"/>
        <end position="48"/>
    </location>
</feature>
<evidence type="ECO:0000313" key="3">
    <source>
        <dbReference type="Proteomes" id="UP000076276"/>
    </source>
</evidence>
<organism evidence="2 3">
    <name type="scientific">Acinetobacter pragensis</name>
    <dbReference type="NCBI Taxonomy" id="1806892"/>
    <lineage>
        <taxon>Bacteria</taxon>
        <taxon>Pseudomonadati</taxon>
        <taxon>Pseudomonadota</taxon>
        <taxon>Gammaproteobacteria</taxon>
        <taxon>Moraxellales</taxon>
        <taxon>Moraxellaceae</taxon>
        <taxon>Acinetobacter</taxon>
    </lineage>
</organism>
<feature type="transmembrane region" description="Helical" evidence="1">
    <location>
        <begin position="60"/>
        <end position="79"/>
    </location>
</feature>
<feature type="transmembrane region" description="Helical" evidence="1">
    <location>
        <begin position="117"/>
        <end position="136"/>
    </location>
</feature>
<dbReference type="EMBL" id="LUAW01000027">
    <property type="protein sequence ID" value="KYQ71401.1"/>
    <property type="molecule type" value="Genomic_DNA"/>
</dbReference>
<protein>
    <recommendedName>
        <fullName evidence="4">DUF4234 domain-containing protein</fullName>
    </recommendedName>
</protein>
<gene>
    <name evidence="2" type="ORF">AZH43_14940</name>
</gene>
<dbReference type="RefSeq" id="WP_067670160.1">
    <property type="nucleotide sequence ID" value="NZ_CBCSIK010000006.1"/>
</dbReference>
<dbReference type="AlphaFoldDB" id="A0A151Y015"/>
<keyword evidence="1" id="KW-0472">Membrane</keyword>
<evidence type="ECO:0000256" key="1">
    <source>
        <dbReference type="SAM" id="Phobius"/>
    </source>
</evidence>
<accession>A0A151Y015</accession>